<gene>
    <name evidence="1" type="ORF">ICL16_03220</name>
</gene>
<evidence type="ECO:0000313" key="1">
    <source>
        <dbReference type="EMBL" id="MBD2771158.1"/>
    </source>
</evidence>
<dbReference type="Proteomes" id="UP000629098">
    <property type="component" value="Unassembled WGS sequence"/>
</dbReference>
<accession>A0A8J6XD88</accession>
<sequence>MSRSKDTDKIKLAEAKFITGESPEDIAVQLGVTRRTIDRWAMDGNWRNLREANSQTNVVPITSRQPKPKTQHPLPAFHSIRHAKIDDLEIIESALSQLHASLPEAEDKSKGALAGAIARLVELRRKLQPETVRELAERAIELGVGPDEFLQELRNAWARRA</sequence>
<dbReference type="EMBL" id="JACXAE010000013">
    <property type="protein sequence ID" value="MBD2771158.1"/>
    <property type="molecule type" value="Genomic_DNA"/>
</dbReference>
<protein>
    <submittedName>
        <fullName evidence="1">Uncharacterized protein</fullName>
    </submittedName>
</protein>
<proteinExistence type="predicted"/>
<dbReference type="RefSeq" id="WP_190825450.1">
    <property type="nucleotide sequence ID" value="NZ_CAWPPI010000013.1"/>
</dbReference>
<organism evidence="1 2">
    <name type="scientific">Iningainema tapete BLCC-T55</name>
    <dbReference type="NCBI Taxonomy" id="2748662"/>
    <lineage>
        <taxon>Bacteria</taxon>
        <taxon>Bacillati</taxon>
        <taxon>Cyanobacteriota</taxon>
        <taxon>Cyanophyceae</taxon>
        <taxon>Nostocales</taxon>
        <taxon>Scytonemataceae</taxon>
        <taxon>Iningainema tapete</taxon>
    </lineage>
</organism>
<dbReference type="AlphaFoldDB" id="A0A8J6XD88"/>
<keyword evidence="2" id="KW-1185">Reference proteome</keyword>
<name>A0A8J6XD88_9CYAN</name>
<comment type="caution">
    <text evidence="1">The sequence shown here is derived from an EMBL/GenBank/DDBJ whole genome shotgun (WGS) entry which is preliminary data.</text>
</comment>
<reference evidence="1" key="1">
    <citation type="submission" date="2020-09" db="EMBL/GenBank/DDBJ databases">
        <title>Iningainema tapete sp. nov. (Scytonemataceae, Cyanobacteria) from greenhouses in central Florida (USA) produces two types of nodularin with biosynthetic potential for microcystin-LR and anabaenopeptins.</title>
        <authorList>
            <person name="Berthold D.E."/>
            <person name="Lefler F.W."/>
            <person name="Huang I.-S."/>
            <person name="Abdulla H."/>
            <person name="Zimba P.V."/>
            <person name="Laughinghouse H.D. IV."/>
        </authorList>
    </citation>
    <scope>NUCLEOTIDE SEQUENCE</scope>
    <source>
        <strain evidence="1">BLCCT55</strain>
    </source>
</reference>
<evidence type="ECO:0000313" key="2">
    <source>
        <dbReference type="Proteomes" id="UP000629098"/>
    </source>
</evidence>